<protein>
    <submittedName>
        <fullName evidence="1">Retrotransposable element Tf2</fullName>
    </submittedName>
</protein>
<reference evidence="1" key="1">
    <citation type="submission" date="2020-09" db="EMBL/GenBank/DDBJ databases">
        <title>Genome-Enabled Discovery of Anthraquinone Biosynthesis in Senna tora.</title>
        <authorList>
            <person name="Kang S.-H."/>
            <person name="Pandey R.P."/>
            <person name="Lee C.-M."/>
            <person name="Sim J.-S."/>
            <person name="Jeong J.-T."/>
            <person name="Choi B.-S."/>
            <person name="Jung M."/>
            <person name="Ginzburg D."/>
            <person name="Zhao K."/>
            <person name="Won S.Y."/>
            <person name="Oh T.-J."/>
            <person name="Yu Y."/>
            <person name="Kim N.-H."/>
            <person name="Lee O.R."/>
            <person name="Lee T.-H."/>
            <person name="Bashyal P."/>
            <person name="Kim T.-S."/>
            <person name="Lee W.-H."/>
            <person name="Kawkins C."/>
            <person name="Kim C.-K."/>
            <person name="Kim J.S."/>
            <person name="Ahn B.O."/>
            <person name="Rhee S.Y."/>
            <person name="Sohng J.K."/>
        </authorList>
    </citation>
    <scope>NUCLEOTIDE SEQUENCE</scope>
    <source>
        <tissue evidence="1">Leaf</tissue>
    </source>
</reference>
<organism evidence="1 2">
    <name type="scientific">Senna tora</name>
    <dbReference type="NCBI Taxonomy" id="362788"/>
    <lineage>
        <taxon>Eukaryota</taxon>
        <taxon>Viridiplantae</taxon>
        <taxon>Streptophyta</taxon>
        <taxon>Embryophyta</taxon>
        <taxon>Tracheophyta</taxon>
        <taxon>Spermatophyta</taxon>
        <taxon>Magnoliopsida</taxon>
        <taxon>eudicotyledons</taxon>
        <taxon>Gunneridae</taxon>
        <taxon>Pentapetalae</taxon>
        <taxon>rosids</taxon>
        <taxon>fabids</taxon>
        <taxon>Fabales</taxon>
        <taxon>Fabaceae</taxon>
        <taxon>Caesalpinioideae</taxon>
        <taxon>Cassia clade</taxon>
        <taxon>Senna</taxon>
    </lineage>
</organism>
<gene>
    <name evidence="1" type="ORF">G2W53_044663</name>
</gene>
<dbReference type="OrthoDB" id="1434744at2759"/>
<dbReference type="AlphaFoldDB" id="A0A834SCW7"/>
<evidence type="ECO:0000313" key="2">
    <source>
        <dbReference type="Proteomes" id="UP000634136"/>
    </source>
</evidence>
<proteinExistence type="predicted"/>
<comment type="caution">
    <text evidence="1">The sequence shown here is derived from an EMBL/GenBank/DDBJ whole genome shotgun (WGS) entry which is preliminary data.</text>
</comment>
<keyword evidence="2" id="KW-1185">Reference proteome</keyword>
<evidence type="ECO:0000313" key="1">
    <source>
        <dbReference type="EMBL" id="KAF7800847.1"/>
    </source>
</evidence>
<dbReference type="Proteomes" id="UP000634136">
    <property type="component" value="Unassembled WGS sequence"/>
</dbReference>
<sequence length="40" mass="4413">MASLPPKRGVESSMMLLYGMGSILIAPYKIFPLELSELKT</sequence>
<dbReference type="EMBL" id="JAAIUW010000142">
    <property type="protein sequence ID" value="KAF7800847.1"/>
    <property type="molecule type" value="Genomic_DNA"/>
</dbReference>
<accession>A0A834SCW7</accession>
<name>A0A834SCW7_9FABA</name>